<dbReference type="InterPro" id="IPR004378">
    <property type="entry name" value="F420H2_quin_Rdtase"/>
</dbReference>
<keyword evidence="4" id="KW-1185">Reference proteome</keyword>
<organism evidence="3 4">
    <name type="scientific">Luteimicrobium album</name>
    <dbReference type="NCBI Taxonomy" id="1054550"/>
    <lineage>
        <taxon>Bacteria</taxon>
        <taxon>Bacillati</taxon>
        <taxon>Actinomycetota</taxon>
        <taxon>Actinomycetes</taxon>
        <taxon>Micrococcales</taxon>
        <taxon>Luteimicrobium</taxon>
    </lineage>
</organism>
<protein>
    <recommendedName>
        <fullName evidence="5">Nitroreductase family deazaflavin-dependent oxidoreductase</fullName>
    </recommendedName>
</protein>
<comment type="catalytic activity">
    <reaction evidence="2">
        <text>oxidized coenzyme F420-(gamma-L-Glu)(n) + a quinol + H(+) = reduced coenzyme F420-(gamma-L-Glu)(n) + a quinone</text>
        <dbReference type="Rhea" id="RHEA:39663"/>
        <dbReference type="Rhea" id="RHEA-COMP:12939"/>
        <dbReference type="Rhea" id="RHEA-COMP:14378"/>
        <dbReference type="ChEBI" id="CHEBI:15378"/>
        <dbReference type="ChEBI" id="CHEBI:24646"/>
        <dbReference type="ChEBI" id="CHEBI:132124"/>
        <dbReference type="ChEBI" id="CHEBI:133980"/>
        <dbReference type="ChEBI" id="CHEBI:139511"/>
    </reaction>
</comment>
<gene>
    <name evidence="3" type="ORF">GCM10025864_18200</name>
</gene>
<sequence>MTDDQQLATNRHVIEQFRAGGPVDGMHRDRLLLLTTRGRRSGEPRTTPMLVVDDGPTGLRFVVASGAGSPQVPAWFHNLVDDPVVHVEVDGDAYDAVARVAAGSERAGLWERLVAAYPFFPDHEAKAGRELPLVILDRR</sequence>
<evidence type="ECO:0008006" key="5">
    <source>
        <dbReference type="Google" id="ProtNLM"/>
    </source>
</evidence>
<dbReference type="SUPFAM" id="SSF50475">
    <property type="entry name" value="FMN-binding split barrel"/>
    <property type="match status" value="1"/>
</dbReference>
<dbReference type="PANTHER" id="PTHR39428:SF1">
    <property type="entry name" value="F420H(2)-DEPENDENT QUINONE REDUCTASE RV1261C"/>
    <property type="match status" value="1"/>
</dbReference>
<dbReference type="Gene3D" id="2.30.110.10">
    <property type="entry name" value="Electron Transport, Fmn-binding Protein, Chain A"/>
    <property type="match status" value="1"/>
</dbReference>
<proteinExistence type="inferred from homology"/>
<evidence type="ECO:0000313" key="3">
    <source>
        <dbReference type="EMBL" id="GMA24061.1"/>
    </source>
</evidence>
<comment type="similarity">
    <text evidence="1">Belongs to the F420H(2)-dependent quinone reductase family.</text>
</comment>
<evidence type="ECO:0000256" key="1">
    <source>
        <dbReference type="ARBA" id="ARBA00008710"/>
    </source>
</evidence>
<accession>A0ABQ6I1F6</accession>
<comment type="caution">
    <text evidence="3">The sequence shown here is derived from an EMBL/GenBank/DDBJ whole genome shotgun (WGS) entry which is preliminary data.</text>
</comment>
<evidence type="ECO:0000313" key="4">
    <source>
        <dbReference type="Proteomes" id="UP001157091"/>
    </source>
</evidence>
<name>A0ABQ6I1F6_9MICO</name>
<dbReference type="RefSeq" id="WP_284292949.1">
    <property type="nucleotide sequence ID" value="NZ_BSUK01000001.1"/>
</dbReference>
<dbReference type="EMBL" id="BSUK01000001">
    <property type="protein sequence ID" value="GMA24061.1"/>
    <property type="molecule type" value="Genomic_DNA"/>
</dbReference>
<dbReference type="InterPro" id="IPR012349">
    <property type="entry name" value="Split_barrel_FMN-bd"/>
</dbReference>
<evidence type="ECO:0000256" key="2">
    <source>
        <dbReference type="ARBA" id="ARBA00049106"/>
    </source>
</evidence>
<dbReference type="Proteomes" id="UP001157091">
    <property type="component" value="Unassembled WGS sequence"/>
</dbReference>
<reference evidence="4" key="1">
    <citation type="journal article" date="2019" name="Int. J. Syst. Evol. Microbiol.">
        <title>The Global Catalogue of Microorganisms (GCM) 10K type strain sequencing project: providing services to taxonomists for standard genome sequencing and annotation.</title>
        <authorList>
            <consortium name="The Broad Institute Genomics Platform"/>
            <consortium name="The Broad Institute Genome Sequencing Center for Infectious Disease"/>
            <person name="Wu L."/>
            <person name="Ma J."/>
        </authorList>
    </citation>
    <scope>NUCLEOTIDE SEQUENCE [LARGE SCALE GENOMIC DNA]</scope>
    <source>
        <strain evidence="4">NBRC 106348</strain>
    </source>
</reference>
<dbReference type="Pfam" id="PF04075">
    <property type="entry name" value="F420H2_quin_red"/>
    <property type="match status" value="1"/>
</dbReference>
<dbReference type="PANTHER" id="PTHR39428">
    <property type="entry name" value="F420H(2)-DEPENDENT QUINONE REDUCTASE RV1261C"/>
    <property type="match status" value="1"/>
</dbReference>
<dbReference type="NCBIfam" id="TIGR00026">
    <property type="entry name" value="hi_GC_TIGR00026"/>
    <property type="match status" value="1"/>
</dbReference>